<keyword evidence="5 8" id="KW-0472">Membrane</keyword>
<dbReference type="GO" id="GO:0005886">
    <property type="term" value="C:plasma membrane"/>
    <property type="evidence" value="ECO:0007669"/>
    <property type="project" value="UniProtKB-SubCell"/>
</dbReference>
<dbReference type="GO" id="GO:0007635">
    <property type="term" value="P:chemosensory behavior"/>
    <property type="evidence" value="ECO:0007669"/>
    <property type="project" value="TreeGrafter"/>
</dbReference>
<evidence type="ECO:0000256" key="7">
    <source>
        <dbReference type="ARBA" id="ARBA00023224"/>
    </source>
</evidence>
<dbReference type="GO" id="GO:0043025">
    <property type="term" value="C:neuronal cell body"/>
    <property type="evidence" value="ECO:0007669"/>
    <property type="project" value="TreeGrafter"/>
</dbReference>
<feature type="transmembrane region" description="Helical" evidence="8">
    <location>
        <begin position="311"/>
        <end position="342"/>
    </location>
</feature>
<dbReference type="GO" id="GO:0030425">
    <property type="term" value="C:dendrite"/>
    <property type="evidence" value="ECO:0007669"/>
    <property type="project" value="TreeGrafter"/>
</dbReference>
<comment type="caution">
    <text evidence="8">Lacks conserved residue(s) required for the propagation of feature annotation.</text>
</comment>
<reference evidence="9" key="1">
    <citation type="submission" date="2024-06" db="UniProtKB">
        <authorList>
            <consortium name="RefSeq"/>
        </authorList>
    </citation>
    <scope>NUCLEOTIDE SEQUENCE [LARGE SCALE GENOMIC DNA]</scope>
    <source>
        <strain evidence="9">MV2-25</strain>
    </source>
</reference>
<dbReference type="GO" id="GO:0050909">
    <property type="term" value="P:sensory perception of taste"/>
    <property type="evidence" value="ECO:0007669"/>
    <property type="project" value="InterPro"/>
</dbReference>
<feature type="transmembrane region" description="Helical" evidence="8">
    <location>
        <begin position="201"/>
        <end position="226"/>
    </location>
</feature>
<keyword evidence="3 8" id="KW-0812">Transmembrane</keyword>
<feature type="transmembrane region" description="Helical" evidence="8">
    <location>
        <begin position="26"/>
        <end position="47"/>
    </location>
</feature>
<dbReference type="InterPro" id="IPR013604">
    <property type="entry name" value="7TM_chemorcpt"/>
</dbReference>
<evidence type="ECO:0000256" key="3">
    <source>
        <dbReference type="ARBA" id="ARBA00022692"/>
    </source>
</evidence>
<evidence type="ECO:0000256" key="8">
    <source>
        <dbReference type="RuleBase" id="RU363108"/>
    </source>
</evidence>
<dbReference type="PANTHER" id="PTHR21143">
    <property type="entry name" value="INVERTEBRATE GUSTATORY RECEPTOR"/>
    <property type="match status" value="1"/>
</dbReference>
<dbReference type="AlphaFoldDB" id="A0A6I8VS01"/>
<dbReference type="FunCoup" id="A0A6I8VS01">
    <property type="interactions" value="10"/>
</dbReference>
<dbReference type="Pfam" id="PF08395">
    <property type="entry name" value="7tm_7"/>
    <property type="match status" value="1"/>
</dbReference>
<evidence type="ECO:0000256" key="2">
    <source>
        <dbReference type="ARBA" id="ARBA00022475"/>
    </source>
</evidence>
<comment type="subcellular location">
    <subcellularLocation>
        <location evidence="1 8">Cell membrane</location>
        <topology evidence="1 8">Multi-pass membrane protein</topology>
    </subcellularLocation>
</comment>
<evidence type="ECO:0000313" key="9">
    <source>
        <dbReference type="Proteomes" id="UP000001819"/>
    </source>
</evidence>
<organism evidence="9 10">
    <name type="scientific">Drosophila pseudoobscura pseudoobscura</name>
    <name type="common">Fruit fly</name>
    <dbReference type="NCBI Taxonomy" id="46245"/>
    <lineage>
        <taxon>Eukaryota</taxon>
        <taxon>Metazoa</taxon>
        <taxon>Ecdysozoa</taxon>
        <taxon>Arthropoda</taxon>
        <taxon>Hexapoda</taxon>
        <taxon>Insecta</taxon>
        <taxon>Pterygota</taxon>
        <taxon>Neoptera</taxon>
        <taxon>Endopterygota</taxon>
        <taxon>Diptera</taxon>
        <taxon>Brachycera</taxon>
        <taxon>Muscomorpha</taxon>
        <taxon>Ephydroidea</taxon>
        <taxon>Drosophilidae</taxon>
        <taxon>Drosophila</taxon>
        <taxon>Sophophora</taxon>
    </lineage>
</organism>
<comment type="similarity">
    <text evidence="8">Belongs to the insect chemoreceptor superfamily. Gustatory receptor (GR) family.</text>
</comment>
<protein>
    <recommendedName>
        <fullName evidence="8">Gustatory receptor</fullName>
    </recommendedName>
</protein>
<reference evidence="10" key="2">
    <citation type="submission" date="2025-08" db="UniProtKB">
        <authorList>
            <consortium name="RefSeq"/>
        </authorList>
    </citation>
    <scope>IDENTIFICATION</scope>
    <source>
        <strain evidence="10">MV-25-SWS-2005</strain>
        <tissue evidence="10">Whole body</tissue>
    </source>
</reference>
<feature type="transmembrane region" description="Helical" evidence="8">
    <location>
        <begin position="430"/>
        <end position="449"/>
    </location>
</feature>
<keyword evidence="6 8" id="KW-0675">Receptor</keyword>
<feature type="transmembrane region" description="Helical" evidence="8">
    <location>
        <begin position="105"/>
        <end position="129"/>
    </location>
</feature>
<feature type="transmembrane region" description="Helical" evidence="8">
    <location>
        <begin position="354"/>
        <end position="372"/>
    </location>
</feature>
<accession>A0A6I8VS01</accession>
<comment type="function">
    <text evidence="8">Gustatory receptor which mediates acceptance or avoidance behavior, depending on its substrates.</text>
</comment>
<dbReference type="KEGG" id="dpo:4803495"/>
<evidence type="ECO:0000256" key="5">
    <source>
        <dbReference type="ARBA" id="ARBA00023136"/>
    </source>
</evidence>
<feature type="transmembrane region" description="Helical" evidence="8">
    <location>
        <begin position="160"/>
        <end position="181"/>
    </location>
</feature>
<evidence type="ECO:0000256" key="1">
    <source>
        <dbReference type="ARBA" id="ARBA00004651"/>
    </source>
</evidence>
<dbReference type="GO" id="GO:0008049">
    <property type="term" value="P:male courtship behavior"/>
    <property type="evidence" value="ECO:0007669"/>
    <property type="project" value="TreeGrafter"/>
</dbReference>
<keyword evidence="7 8" id="KW-0807">Transducer</keyword>
<feature type="transmembrane region" description="Helical" evidence="8">
    <location>
        <begin position="59"/>
        <end position="79"/>
    </location>
</feature>
<keyword evidence="9" id="KW-1185">Reference proteome</keyword>
<dbReference type="RefSeq" id="XP_033233832.1">
    <property type="nucleotide sequence ID" value="XM_033377941.1"/>
</dbReference>
<dbReference type="PANTHER" id="PTHR21143:SF123">
    <property type="entry name" value="GUSTATORY RECEPTOR FOR SUGAR TASTE 43A-RELATED"/>
    <property type="match status" value="1"/>
</dbReference>
<name>A0A6I8VS01_DROPS</name>
<dbReference type="GO" id="GO:0007165">
    <property type="term" value="P:signal transduction"/>
    <property type="evidence" value="ECO:0007669"/>
    <property type="project" value="UniProtKB-KW"/>
</dbReference>
<gene>
    <name evidence="10" type="primary">Gr43a</name>
</gene>
<dbReference type="Proteomes" id="UP000001819">
    <property type="component" value="Chromosome 3"/>
</dbReference>
<proteinExistence type="inferred from homology"/>
<keyword evidence="2 8" id="KW-1003">Cell membrane</keyword>
<dbReference type="GO" id="GO:0030424">
    <property type="term" value="C:axon"/>
    <property type="evidence" value="ECO:0007669"/>
    <property type="project" value="TreeGrafter"/>
</dbReference>
<keyword evidence="4 8" id="KW-1133">Transmembrane helix</keyword>
<evidence type="ECO:0000256" key="6">
    <source>
        <dbReference type="ARBA" id="ARBA00023170"/>
    </source>
</evidence>
<dbReference type="InParanoid" id="A0A6I8VS01"/>
<evidence type="ECO:0000256" key="4">
    <source>
        <dbReference type="ARBA" id="ARBA00022989"/>
    </source>
</evidence>
<evidence type="ECO:0000313" key="10">
    <source>
        <dbReference type="RefSeq" id="XP_033233832.1"/>
    </source>
</evidence>
<sequence length="454" mass="51028">MLSELFDQFSPRSCPVKVSLVSKMEISQPSIGIFYISKMLALAPYATRKNSKGQYEIRRSWIFTVYSASLTVTLVFLTYRGLLFDANSKIPVRASFRMKSATSKVVTALDVSVVVLAVVSGVYCGLFSLRETLKLNARLYRIDNTLNACNYSRRDRWRALGMASVSLVTISVLLGLDVGSWMRKAEEMNIEESDTELNVHWYIPFYSLYFILTGLHINFANTAYGLGRRFRRLNQMLSSSFLGEPKEASALKLRKMSTVKTVSTNTTMTPTALHSNLTKLSSEMLPNESAAKNKGLLIQTMADNHESLTKCVLLLSNAFGIAVLFILVSCLLHLVATAYFLFLELLSTRDNGYLWVQALWILLHSFRLLMVVEPCHLAARESRKTIQIVCAIERKVHEPILAEAVKKFWQQLLVVDSDFSASGLCRVNRTILTSFASAIATYLVILIQFQKTNG</sequence>